<feature type="transmembrane region" description="Helical" evidence="1">
    <location>
        <begin position="73"/>
        <end position="94"/>
    </location>
</feature>
<dbReference type="AlphaFoldDB" id="A0A087MH62"/>
<organism evidence="2 3">
    <name type="scientific">Arenimonas donghaensis DSM 18148 = HO3-R19</name>
    <dbReference type="NCBI Taxonomy" id="1121014"/>
    <lineage>
        <taxon>Bacteria</taxon>
        <taxon>Pseudomonadati</taxon>
        <taxon>Pseudomonadota</taxon>
        <taxon>Gammaproteobacteria</taxon>
        <taxon>Lysobacterales</taxon>
        <taxon>Lysobacteraceae</taxon>
        <taxon>Arenimonas</taxon>
    </lineage>
</organism>
<evidence type="ECO:0000256" key="1">
    <source>
        <dbReference type="SAM" id="Phobius"/>
    </source>
</evidence>
<evidence type="ECO:0000313" key="3">
    <source>
        <dbReference type="Proteomes" id="UP000029085"/>
    </source>
</evidence>
<dbReference type="Proteomes" id="UP000029085">
    <property type="component" value="Unassembled WGS sequence"/>
</dbReference>
<gene>
    <name evidence="2" type="ORF">N788_04825</name>
</gene>
<keyword evidence="1" id="KW-1133">Transmembrane helix</keyword>
<feature type="transmembrane region" description="Helical" evidence="1">
    <location>
        <begin position="101"/>
        <end position="125"/>
    </location>
</feature>
<protein>
    <submittedName>
        <fullName evidence="2">Uncharacterized protein</fullName>
    </submittedName>
</protein>
<accession>A0A087MH62</accession>
<keyword evidence="1" id="KW-0472">Membrane</keyword>
<proteinExistence type="predicted"/>
<evidence type="ECO:0000313" key="2">
    <source>
        <dbReference type="EMBL" id="KFL36215.1"/>
    </source>
</evidence>
<feature type="transmembrane region" description="Helical" evidence="1">
    <location>
        <begin position="145"/>
        <end position="170"/>
    </location>
</feature>
<comment type="caution">
    <text evidence="2">The sequence shown here is derived from an EMBL/GenBank/DDBJ whole genome shotgun (WGS) entry which is preliminary data.</text>
</comment>
<name>A0A087MH62_9GAMM</name>
<keyword evidence="1" id="KW-0812">Transmembrane</keyword>
<dbReference type="EMBL" id="AVCJ01000023">
    <property type="protein sequence ID" value="KFL36215.1"/>
    <property type="molecule type" value="Genomic_DNA"/>
</dbReference>
<reference evidence="2 3" key="2">
    <citation type="journal article" date="2015" name="Stand. Genomic Sci.">
        <title>High quality draft genomic sequence of Arenimonas donghaensis DSM 18148(T).</title>
        <authorList>
            <person name="Chen F."/>
            <person name="Wang H."/>
            <person name="Cao Y."/>
            <person name="Li X."/>
            <person name="Wang G."/>
        </authorList>
    </citation>
    <scope>NUCLEOTIDE SEQUENCE [LARGE SCALE GENOMIC DNA]</scope>
    <source>
        <strain evidence="2 3">HO3-R19</strain>
    </source>
</reference>
<dbReference type="OrthoDB" id="9153427at2"/>
<dbReference type="PATRIC" id="fig|1121014.3.peg.1854"/>
<reference evidence="3" key="1">
    <citation type="submission" date="2013-08" db="EMBL/GenBank/DDBJ databases">
        <title>Genome sequencing of Arenimonas donghaensis.</title>
        <authorList>
            <person name="Chen F."/>
            <person name="Wang G."/>
        </authorList>
    </citation>
    <scope>NUCLEOTIDE SEQUENCE [LARGE SCALE GENOMIC DNA]</scope>
    <source>
        <strain evidence="3">HO3-R19</strain>
    </source>
</reference>
<sequence>MNQTPGAAPRSTFVTAVGWIFLAISAFGLLMGILQNIMLHTMFPQDAFAQIASDPGHPQLPGISLWMIQNMRLVAALVLVTTVLHVVASIGLLRRWNWGRLLFIGLMAFGILSNLGGLVFQGQMMMQMHESFSDVQATQADMPELGWFMVAIWVFSLGIALAFAALYAWIIKRLVAPEVVAEFRR</sequence>
<dbReference type="RefSeq" id="WP_034224210.1">
    <property type="nucleotide sequence ID" value="NZ_AVCJ01000023.1"/>
</dbReference>
<dbReference type="STRING" id="1121014.N788_04825"/>
<feature type="transmembrane region" description="Helical" evidence="1">
    <location>
        <begin position="12"/>
        <end position="34"/>
    </location>
</feature>
<keyword evidence="3" id="KW-1185">Reference proteome</keyword>